<accession>A0ABN3DNH2</accession>
<proteinExistence type="predicted"/>
<evidence type="ECO:0000256" key="1">
    <source>
        <dbReference type="SAM" id="Phobius"/>
    </source>
</evidence>
<dbReference type="Proteomes" id="UP001501474">
    <property type="component" value="Unassembled WGS sequence"/>
</dbReference>
<reference evidence="2 3" key="1">
    <citation type="journal article" date="2019" name="Int. J. Syst. Evol. Microbiol.">
        <title>The Global Catalogue of Microorganisms (GCM) 10K type strain sequencing project: providing services to taxonomists for standard genome sequencing and annotation.</title>
        <authorList>
            <consortium name="The Broad Institute Genomics Platform"/>
            <consortium name="The Broad Institute Genome Sequencing Center for Infectious Disease"/>
            <person name="Wu L."/>
            <person name="Ma J."/>
        </authorList>
    </citation>
    <scope>NUCLEOTIDE SEQUENCE [LARGE SCALE GENOMIC DNA]</scope>
    <source>
        <strain evidence="2 3">JCM 3053</strain>
    </source>
</reference>
<keyword evidence="1" id="KW-0472">Membrane</keyword>
<dbReference type="EMBL" id="BAAART010000072">
    <property type="protein sequence ID" value="GAA2237341.1"/>
    <property type="molecule type" value="Genomic_DNA"/>
</dbReference>
<organism evidence="2 3">
    <name type="scientific">Streptomyces indiaensis</name>
    <dbReference type="NCBI Taxonomy" id="284033"/>
    <lineage>
        <taxon>Bacteria</taxon>
        <taxon>Bacillati</taxon>
        <taxon>Actinomycetota</taxon>
        <taxon>Actinomycetes</taxon>
        <taxon>Kitasatosporales</taxon>
        <taxon>Streptomycetaceae</taxon>
        <taxon>Streptomyces</taxon>
    </lineage>
</organism>
<keyword evidence="3" id="KW-1185">Reference proteome</keyword>
<feature type="transmembrane region" description="Helical" evidence="1">
    <location>
        <begin position="20"/>
        <end position="49"/>
    </location>
</feature>
<evidence type="ECO:0000313" key="3">
    <source>
        <dbReference type="Proteomes" id="UP001501474"/>
    </source>
</evidence>
<name>A0ABN3DNH2_9ACTN</name>
<sequence>MFCSWCAARWPWPGASTGGAVGLLLCQLVTGVMQALGVVAIVGTLTALLRDGDGSAGQSPPIGRSRPLGRAVTVRAWTS</sequence>
<evidence type="ECO:0000313" key="2">
    <source>
        <dbReference type="EMBL" id="GAA2237341.1"/>
    </source>
</evidence>
<comment type="caution">
    <text evidence="2">The sequence shown here is derived from an EMBL/GenBank/DDBJ whole genome shotgun (WGS) entry which is preliminary data.</text>
</comment>
<gene>
    <name evidence="2" type="ORF">GCM10010104_35310</name>
</gene>
<protein>
    <submittedName>
        <fullName evidence="2">Uncharacterized protein</fullName>
    </submittedName>
</protein>
<keyword evidence="1" id="KW-0812">Transmembrane</keyword>
<keyword evidence="1" id="KW-1133">Transmembrane helix</keyword>